<evidence type="ECO:0000313" key="3">
    <source>
        <dbReference type="Proteomes" id="UP000027586"/>
    </source>
</evidence>
<dbReference type="Proteomes" id="UP000027586">
    <property type="component" value="Unassembled WGS sequence"/>
</dbReference>
<comment type="caution">
    <text evidence="2">The sequence shown here is derived from an EMBL/GenBank/DDBJ whole genome shotgun (WGS) entry which is preliminary data.</text>
</comment>
<accession>A0A068S5W7</accession>
<proteinExistence type="predicted"/>
<feature type="compositionally biased region" description="Low complexity" evidence="1">
    <location>
        <begin position="18"/>
        <end position="29"/>
    </location>
</feature>
<protein>
    <submittedName>
        <fullName evidence="2">Uncharacterized protein</fullName>
    </submittedName>
</protein>
<evidence type="ECO:0000256" key="1">
    <source>
        <dbReference type="SAM" id="MobiDB-lite"/>
    </source>
</evidence>
<dbReference type="VEuPathDB" id="FungiDB:LCOR_08186.1"/>
<organism evidence="2 3">
    <name type="scientific">Lichtheimia corymbifera JMRC:FSU:9682</name>
    <dbReference type="NCBI Taxonomy" id="1263082"/>
    <lineage>
        <taxon>Eukaryota</taxon>
        <taxon>Fungi</taxon>
        <taxon>Fungi incertae sedis</taxon>
        <taxon>Mucoromycota</taxon>
        <taxon>Mucoromycotina</taxon>
        <taxon>Mucoromycetes</taxon>
        <taxon>Mucorales</taxon>
        <taxon>Lichtheimiaceae</taxon>
        <taxon>Lichtheimia</taxon>
    </lineage>
</organism>
<gene>
    <name evidence="2" type="ORF">LCOR_08186.1</name>
</gene>
<keyword evidence="3" id="KW-1185">Reference proteome</keyword>
<dbReference type="EMBL" id="CBTN010000044">
    <property type="protein sequence ID" value="CDH57217.1"/>
    <property type="molecule type" value="Genomic_DNA"/>
</dbReference>
<dbReference type="OrthoDB" id="2499658at2759"/>
<reference evidence="2" key="1">
    <citation type="submission" date="2013-08" db="EMBL/GenBank/DDBJ databases">
        <title>Gene expansion shapes genome architecture in the human pathogen Lichtheimia corymbifera: an evolutionary genomics analysis in the ancient terrestrial Mucorales (Mucoromycotina).</title>
        <authorList>
            <person name="Schwartze V.U."/>
            <person name="Winter S."/>
            <person name="Shelest E."/>
            <person name="Marcet-Houben M."/>
            <person name="Horn F."/>
            <person name="Wehner S."/>
            <person name="Hoffmann K."/>
            <person name="Riege K."/>
            <person name="Sammeth M."/>
            <person name="Nowrousian M."/>
            <person name="Valiante V."/>
            <person name="Linde J."/>
            <person name="Jacobsen I.D."/>
            <person name="Marz M."/>
            <person name="Brakhage A.A."/>
            <person name="Gabaldon T."/>
            <person name="Bocker S."/>
            <person name="Voigt K."/>
        </authorList>
    </citation>
    <scope>NUCLEOTIDE SEQUENCE [LARGE SCALE GENOMIC DNA]</scope>
    <source>
        <strain evidence="2">FSU 9682</strain>
    </source>
</reference>
<feature type="region of interest" description="Disordered" evidence="1">
    <location>
        <begin position="15"/>
        <end position="62"/>
    </location>
</feature>
<sequence length="87" mass="9496">MAVSSAASSSYMLNHYRPLSPCSSLSSSSPRDEFPPCSSTPNTTTTTTMQQHHHNNYYSSTSNHTTMSPYALDLSPIDFFNPASSTQ</sequence>
<dbReference type="AlphaFoldDB" id="A0A068S5W7"/>
<evidence type="ECO:0000313" key="2">
    <source>
        <dbReference type="EMBL" id="CDH57217.1"/>
    </source>
</evidence>
<name>A0A068S5W7_9FUNG</name>